<dbReference type="PROSITE" id="PS50977">
    <property type="entry name" value="HTH_TETR_2"/>
    <property type="match status" value="1"/>
</dbReference>
<evidence type="ECO:0000313" key="5">
    <source>
        <dbReference type="Proteomes" id="UP000190080"/>
    </source>
</evidence>
<dbReference type="PANTHER" id="PTHR30328">
    <property type="entry name" value="TRANSCRIPTIONAL REPRESSOR"/>
    <property type="match status" value="1"/>
</dbReference>
<accession>A0A1V4IZE0</accession>
<evidence type="ECO:0000256" key="2">
    <source>
        <dbReference type="PROSITE-ProRule" id="PRU00335"/>
    </source>
</evidence>
<dbReference type="InterPro" id="IPR009057">
    <property type="entry name" value="Homeodomain-like_sf"/>
</dbReference>
<sequence length="183" mass="21322">MKQKILDVAAKLILQYGLKKFTVDEIASELRISKKTIYQYFNSKDDIIREYFEVSIATDKDSMTSVVAGNKDFSYKIHAIVYSSHRYRLPVSLLMEAKQFYPEVWSKIEELKQFKLNATKKLLEQGVKEGIIKSEMHFGVLSKMIEKISDMFTDYDFLLENKLNTREAIDEALKIIFNGILKI</sequence>
<dbReference type="PRINTS" id="PR00455">
    <property type="entry name" value="HTHTETR"/>
</dbReference>
<feature type="domain" description="HTH tetR-type" evidence="3">
    <location>
        <begin position="1"/>
        <end position="59"/>
    </location>
</feature>
<dbReference type="RefSeq" id="WP_079421758.1">
    <property type="nucleotide sequence ID" value="NZ_MZGV01000001.1"/>
</dbReference>
<dbReference type="OrthoDB" id="9812134at2"/>
<dbReference type="GO" id="GO:0003677">
    <property type="term" value="F:DNA binding"/>
    <property type="evidence" value="ECO:0007669"/>
    <property type="project" value="UniProtKB-UniRule"/>
</dbReference>
<gene>
    <name evidence="4" type="primary">fadR_1</name>
    <name evidence="4" type="ORF">CLORY_02630</name>
</gene>
<protein>
    <submittedName>
        <fullName evidence="4">Fatty acid metabolism regulator protein</fullName>
    </submittedName>
</protein>
<dbReference type="STRING" id="1450648.CLORY_02630"/>
<evidence type="ECO:0000259" key="3">
    <source>
        <dbReference type="PROSITE" id="PS50977"/>
    </source>
</evidence>
<evidence type="ECO:0000313" key="4">
    <source>
        <dbReference type="EMBL" id="OPJ65263.1"/>
    </source>
</evidence>
<dbReference type="InterPro" id="IPR001647">
    <property type="entry name" value="HTH_TetR"/>
</dbReference>
<proteinExistence type="predicted"/>
<feature type="DNA-binding region" description="H-T-H motif" evidence="2">
    <location>
        <begin position="22"/>
        <end position="41"/>
    </location>
</feature>
<dbReference type="Proteomes" id="UP000190080">
    <property type="component" value="Unassembled WGS sequence"/>
</dbReference>
<dbReference type="Gene3D" id="1.10.357.10">
    <property type="entry name" value="Tetracycline Repressor, domain 2"/>
    <property type="match status" value="1"/>
</dbReference>
<dbReference type="InterPro" id="IPR050109">
    <property type="entry name" value="HTH-type_TetR-like_transc_reg"/>
</dbReference>
<organism evidence="4 5">
    <name type="scientific">Clostridium oryzae</name>
    <dbReference type="NCBI Taxonomy" id="1450648"/>
    <lineage>
        <taxon>Bacteria</taxon>
        <taxon>Bacillati</taxon>
        <taxon>Bacillota</taxon>
        <taxon>Clostridia</taxon>
        <taxon>Eubacteriales</taxon>
        <taxon>Clostridiaceae</taxon>
        <taxon>Clostridium</taxon>
    </lineage>
</organism>
<keyword evidence="1 2" id="KW-0238">DNA-binding</keyword>
<dbReference type="InterPro" id="IPR036271">
    <property type="entry name" value="Tet_transcr_reg_TetR-rel_C_sf"/>
</dbReference>
<dbReference type="Pfam" id="PF00440">
    <property type="entry name" value="TetR_N"/>
    <property type="match status" value="1"/>
</dbReference>
<comment type="caution">
    <text evidence="4">The sequence shown here is derived from an EMBL/GenBank/DDBJ whole genome shotgun (WGS) entry which is preliminary data.</text>
</comment>
<evidence type="ECO:0000256" key="1">
    <source>
        <dbReference type="ARBA" id="ARBA00023125"/>
    </source>
</evidence>
<dbReference type="SUPFAM" id="SSF46689">
    <property type="entry name" value="Homeodomain-like"/>
    <property type="match status" value="1"/>
</dbReference>
<dbReference type="EMBL" id="MZGV01000001">
    <property type="protein sequence ID" value="OPJ65263.1"/>
    <property type="molecule type" value="Genomic_DNA"/>
</dbReference>
<reference evidence="4 5" key="1">
    <citation type="submission" date="2017-03" db="EMBL/GenBank/DDBJ databases">
        <title>Genome sequence of Clostridium oryzae DSM 28571.</title>
        <authorList>
            <person name="Poehlein A."/>
            <person name="Daniel R."/>
        </authorList>
    </citation>
    <scope>NUCLEOTIDE SEQUENCE [LARGE SCALE GENOMIC DNA]</scope>
    <source>
        <strain evidence="4 5">DSM 28571</strain>
    </source>
</reference>
<dbReference type="PANTHER" id="PTHR30328:SF54">
    <property type="entry name" value="HTH-TYPE TRANSCRIPTIONAL REPRESSOR SCO4008"/>
    <property type="match status" value="1"/>
</dbReference>
<name>A0A1V4IZE0_9CLOT</name>
<dbReference type="GO" id="GO:0006355">
    <property type="term" value="P:regulation of DNA-templated transcription"/>
    <property type="evidence" value="ECO:0007669"/>
    <property type="project" value="UniProtKB-ARBA"/>
</dbReference>
<keyword evidence="5" id="KW-1185">Reference proteome</keyword>
<dbReference type="Gene3D" id="1.10.10.60">
    <property type="entry name" value="Homeodomain-like"/>
    <property type="match status" value="1"/>
</dbReference>
<dbReference type="SUPFAM" id="SSF48498">
    <property type="entry name" value="Tetracyclin repressor-like, C-terminal domain"/>
    <property type="match status" value="1"/>
</dbReference>
<dbReference type="AlphaFoldDB" id="A0A1V4IZE0"/>